<protein>
    <submittedName>
        <fullName evidence="1">Uncharacterized protein</fullName>
    </submittedName>
</protein>
<dbReference type="STRING" id="1450537.A0A395HIT0"/>
<reference evidence="1 2" key="1">
    <citation type="submission" date="2018-02" db="EMBL/GenBank/DDBJ databases">
        <title>The genomes of Aspergillus section Nigri reveals drivers in fungal speciation.</title>
        <authorList>
            <consortium name="DOE Joint Genome Institute"/>
            <person name="Vesth T.C."/>
            <person name="Nybo J."/>
            <person name="Theobald S."/>
            <person name="Brandl J."/>
            <person name="Frisvad J.C."/>
            <person name="Nielsen K.F."/>
            <person name="Lyhne E.K."/>
            <person name="Kogle M.E."/>
            <person name="Kuo A."/>
            <person name="Riley R."/>
            <person name="Clum A."/>
            <person name="Nolan M."/>
            <person name="Lipzen A."/>
            <person name="Salamov A."/>
            <person name="Henrissat B."/>
            <person name="Wiebenga A."/>
            <person name="De vries R.P."/>
            <person name="Grigoriev I.V."/>
            <person name="Mortensen U.H."/>
            <person name="Andersen M.R."/>
            <person name="Baker S.E."/>
        </authorList>
    </citation>
    <scope>NUCLEOTIDE SEQUENCE [LARGE SCALE GENOMIC DNA]</scope>
    <source>
        <strain evidence="1 2">CBS 101889</strain>
    </source>
</reference>
<dbReference type="Proteomes" id="UP000248961">
    <property type="component" value="Unassembled WGS sequence"/>
</dbReference>
<dbReference type="RefSeq" id="XP_025546824.1">
    <property type="nucleotide sequence ID" value="XM_025690800.1"/>
</dbReference>
<evidence type="ECO:0000313" key="2">
    <source>
        <dbReference type="Proteomes" id="UP000248961"/>
    </source>
</evidence>
<dbReference type="GeneID" id="37195089"/>
<organism evidence="1 2">
    <name type="scientific">Aspergillus homomorphus (strain CBS 101889)</name>
    <dbReference type="NCBI Taxonomy" id="1450537"/>
    <lineage>
        <taxon>Eukaryota</taxon>
        <taxon>Fungi</taxon>
        <taxon>Dikarya</taxon>
        <taxon>Ascomycota</taxon>
        <taxon>Pezizomycotina</taxon>
        <taxon>Eurotiomycetes</taxon>
        <taxon>Eurotiomycetidae</taxon>
        <taxon>Eurotiales</taxon>
        <taxon>Aspergillaceae</taxon>
        <taxon>Aspergillus</taxon>
        <taxon>Aspergillus subgen. Circumdati</taxon>
    </lineage>
</organism>
<gene>
    <name evidence="1" type="ORF">BO97DRAFT_242639</name>
</gene>
<dbReference type="EMBL" id="KZ824326">
    <property type="protein sequence ID" value="RAL07670.1"/>
    <property type="molecule type" value="Genomic_DNA"/>
</dbReference>
<keyword evidence="2" id="KW-1185">Reference proteome</keyword>
<sequence>MAISPNHRPKLFFCSATGVGREGANMRAVMLRLEFHHCLAYVHQASARCESWGRRPRVELEGVSSSLEISLSACRSSLQFLLAVKQVLQPKVFWLIVFYPLIAVRRILWSNQANPNSRTVASDFALIGQISGILNGLATQATLQNEGLGFENRACISLQTLNAQSDI</sequence>
<dbReference type="AlphaFoldDB" id="A0A395HIT0"/>
<evidence type="ECO:0000313" key="1">
    <source>
        <dbReference type="EMBL" id="RAL07670.1"/>
    </source>
</evidence>
<dbReference type="CDD" id="cd12148">
    <property type="entry name" value="fungal_TF_MHR"/>
    <property type="match status" value="1"/>
</dbReference>
<dbReference type="OrthoDB" id="4470371at2759"/>
<name>A0A395HIT0_ASPHC</name>
<accession>A0A395HIT0</accession>
<proteinExistence type="predicted"/>
<dbReference type="VEuPathDB" id="FungiDB:BO97DRAFT_242639"/>